<evidence type="ECO:0000313" key="3">
    <source>
        <dbReference type="Proteomes" id="UP000319160"/>
    </source>
</evidence>
<feature type="transmembrane region" description="Helical" evidence="1">
    <location>
        <begin position="155"/>
        <end position="182"/>
    </location>
</feature>
<evidence type="ECO:0000256" key="1">
    <source>
        <dbReference type="SAM" id="Phobius"/>
    </source>
</evidence>
<name>A0A553IE10_9PEZI</name>
<dbReference type="Proteomes" id="UP000319160">
    <property type="component" value="Unassembled WGS sequence"/>
</dbReference>
<dbReference type="OrthoDB" id="5358884at2759"/>
<evidence type="ECO:0008006" key="4">
    <source>
        <dbReference type="Google" id="ProtNLM"/>
    </source>
</evidence>
<keyword evidence="1" id="KW-1133">Transmembrane helix</keyword>
<keyword evidence="3" id="KW-1185">Reference proteome</keyword>
<gene>
    <name evidence="2" type="ORF">FHL15_000510</name>
</gene>
<keyword evidence="1" id="KW-0812">Transmembrane</keyword>
<protein>
    <recommendedName>
        <fullName evidence="4">Apple domain-containing protein</fullName>
    </recommendedName>
</protein>
<organism evidence="2 3">
    <name type="scientific">Xylaria flabelliformis</name>
    <dbReference type="NCBI Taxonomy" id="2512241"/>
    <lineage>
        <taxon>Eukaryota</taxon>
        <taxon>Fungi</taxon>
        <taxon>Dikarya</taxon>
        <taxon>Ascomycota</taxon>
        <taxon>Pezizomycotina</taxon>
        <taxon>Sordariomycetes</taxon>
        <taxon>Xylariomycetidae</taxon>
        <taxon>Xylariales</taxon>
        <taxon>Xylariaceae</taxon>
        <taxon>Xylaria</taxon>
    </lineage>
</organism>
<evidence type="ECO:0000313" key="2">
    <source>
        <dbReference type="EMBL" id="TRX98436.1"/>
    </source>
</evidence>
<dbReference type="STRING" id="2512241.A0A553IE10"/>
<sequence>MLDPPLYRRRGSNDYYPNLGFLHSYTNVHPQFNPRARFASPQRTTLVGPITSQSVISYHLGSDGDSMNEACPPQQVSRSEMEPVTVFPGLEVADSQQQSRQFIPQLQPQSPDLVSAEVASHYILPKYGEQQLQDPGPATIDLPTPDVEERGDRSWVFIAAVAAAVTAIIVGGAVGGGLGSALSSCQSDLQSSRNAFFANTCQCTNGSTTSMAPTLTTQSQTSSTTCLATFQTTTGGQIINYEAVPSKNVSSLGVDCDSLQKGWQVTSQGEKFSALCKVGFTAGTGRTDGNGNSVTLAEITTLIAYSFSDCLEACSGYTSTSKKPGRSISESCGSVVFKTNLAENYYANCLLLNSTVTHKTGGGACDECISATRVD</sequence>
<proteinExistence type="predicted"/>
<comment type="caution">
    <text evidence="2">The sequence shown here is derived from an EMBL/GenBank/DDBJ whole genome shotgun (WGS) entry which is preliminary data.</text>
</comment>
<dbReference type="EMBL" id="VFLP01000002">
    <property type="protein sequence ID" value="TRX98436.1"/>
    <property type="molecule type" value="Genomic_DNA"/>
</dbReference>
<dbReference type="AlphaFoldDB" id="A0A553IE10"/>
<keyword evidence="1" id="KW-0472">Membrane</keyword>
<reference evidence="3" key="1">
    <citation type="submission" date="2019-06" db="EMBL/GenBank/DDBJ databases">
        <title>Draft genome sequence of the griseofulvin-producing fungus Xylaria cubensis strain G536.</title>
        <authorList>
            <person name="Mead M.E."/>
            <person name="Raja H.A."/>
            <person name="Steenwyk J.L."/>
            <person name="Knowles S.L."/>
            <person name="Oberlies N.H."/>
            <person name="Rokas A."/>
        </authorList>
    </citation>
    <scope>NUCLEOTIDE SEQUENCE [LARGE SCALE GENOMIC DNA]</scope>
    <source>
        <strain evidence="3">G536</strain>
    </source>
</reference>
<accession>A0A553IE10</accession>